<dbReference type="GO" id="GO:0005525">
    <property type="term" value="F:GTP binding"/>
    <property type="evidence" value="ECO:0007669"/>
    <property type="project" value="UniProtKB-KW"/>
</dbReference>
<evidence type="ECO:0000313" key="7">
    <source>
        <dbReference type="Proteomes" id="UP001529510"/>
    </source>
</evidence>
<dbReference type="EMBL" id="JAMKFB020000005">
    <property type="protein sequence ID" value="KAL0193744.1"/>
    <property type="molecule type" value="Genomic_DNA"/>
</dbReference>
<keyword evidence="7" id="KW-1185">Reference proteome</keyword>
<gene>
    <name evidence="6" type="ORF">M9458_012040</name>
</gene>
<evidence type="ECO:0000259" key="5">
    <source>
        <dbReference type="Pfam" id="PF04548"/>
    </source>
</evidence>
<feature type="non-terminal residue" evidence="6">
    <location>
        <position position="168"/>
    </location>
</feature>
<accession>A0ABD0R5E6</accession>
<evidence type="ECO:0000256" key="2">
    <source>
        <dbReference type="ARBA" id="ARBA00022741"/>
    </source>
</evidence>
<organism evidence="6 7">
    <name type="scientific">Cirrhinus mrigala</name>
    <name type="common">Mrigala</name>
    <dbReference type="NCBI Taxonomy" id="683832"/>
    <lineage>
        <taxon>Eukaryota</taxon>
        <taxon>Metazoa</taxon>
        <taxon>Chordata</taxon>
        <taxon>Craniata</taxon>
        <taxon>Vertebrata</taxon>
        <taxon>Euteleostomi</taxon>
        <taxon>Actinopterygii</taxon>
        <taxon>Neopterygii</taxon>
        <taxon>Teleostei</taxon>
        <taxon>Ostariophysi</taxon>
        <taxon>Cypriniformes</taxon>
        <taxon>Cyprinidae</taxon>
        <taxon>Labeoninae</taxon>
        <taxon>Labeonini</taxon>
        <taxon>Cirrhinus</taxon>
    </lineage>
</organism>
<evidence type="ECO:0000256" key="3">
    <source>
        <dbReference type="ARBA" id="ARBA00023134"/>
    </source>
</evidence>
<sequence length="168" mass="19259">MILRREERSQTGSSTEIQQSESRQGEVAGRKVTVVETPDWFCSGLSLEELRQDVELCVRLSTPGPHAFLLVIPVNESAEELLEKMEDIFGERCWRNTMMLFTVTDEEQKKNTKDFVQSGNLEVQRLVEKCENRSYCLNINQSGDDSQVSQVLEKIDKMVAGNTERFYS</sequence>
<dbReference type="Pfam" id="PF04548">
    <property type="entry name" value="AIG1"/>
    <property type="match status" value="1"/>
</dbReference>
<dbReference type="PANTHER" id="PTHR10903">
    <property type="entry name" value="GTPASE, IMAP FAMILY MEMBER-RELATED"/>
    <property type="match status" value="1"/>
</dbReference>
<evidence type="ECO:0000256" key="4">
    <source>
        <dbReference type="SAM" id="MobiDB-lite"/>
    </source>
</evidence>
<comment type="caution">
    <text evidence="6">The sequence shown here is derived from an EMBL/GenBank/DDBJ whole genome shotgun (WGS) entry which is preliminary data.</text>
</comment>
<dbReference type="InterPro" id="IPR006703">
    <property type="entry name" value="G_AIG1"/>
</dbReference>
<dbReference type="AlphaFoldDB" id="A0ABD0R5E6"/>
<feature type="domain" description="AIG1-type G" evidence="5">
    <location>
        <begin position="9"/>
        <end position="168"/>
    </location>
</feature>
<evidence type="ECO:0000313" key="6">
    <source>
        <dbReference type="EMBL" id="KAL0193744.1"/>
    </source>
</evidence>
<dbReference type="InterPro" id="IPR045058">
    <property type="entry name" value="GIMA/IAN/Toc"/>
</dbReference>
<dbReference type="SUPFAM" id="SSF52540">
    <property type="entry name" value="P-loop containing nucleoside triphosphate hydrolases"/>
    <property type="match status" value="1"/>
</dbReference>
<comment type="similarity">
    <text evidence="1">Belongs to the TRAFAC class TrmE-Era-EngA-EngB-Septin-like GTPase superfamily. AIG1/Toc34/Toc159-like paraseptin GTPase family. IAN subfamily.</text>
</comment>
<name>A0ABD0R5E6_CIRMR</name>
<feature type="compositionally biased region" description="Polar residues" evidence="4">
    <location>
        <begin position="10"/>
        <end position="22"/>
    </location>
</feature>
<feature type="region of interest" description="Disordered" evidence="4">
    <location>
        <begin position="1"/>
        <end position="29"/>
    </location>
</feature>
<dbReference type="InterPro" id="IPR027417">
    <property type="entry name" value="P-loop_NTPase"/>
</dbReference>
<dbReference type="Proteomes" id="UP001529510">
    <property type="component" value="Unassembled WGS sequence"/>
</dbReference>
<keyword evidence="2" id="KW-0547">Nucleotide-binding</keyword>
<dbReference type="Gene3D" id="3.40.50.300">
    <property type="entry name" value="P-loop containing nucleotide triphosphate hydrolases"/>
    <property type="match status" value="1"/>
</dbReference>
<dbReference type="PANTHER" id="PTHR10903:SF167">
    <property type="entry name" value="GTPASE IMAP FAMILY MEMBER 6-RELATED"/>
    <property type="match status" value="1"/>
</dbReference>
<keyword evidence="3" id="KW-0342">GTP-binding</keyword>
<protein>
    <recommendedName>
        <fullName evidence="5">AIG1-type G domain-containing protein</fullName>
    </recommendedName>
</protein>
<reference evidence="6 7" key="1">
    <citation type="submission" date="2024-05" db="EMBL/GenBank/DDBJ databases">
        <title>Genome sequencing and assembly of Indian major carp, Cirrhinus mrigala (Hamilton, 1822).</title>
        <authorList>
            <person name="Mohindra V."/>
            <person name="Chowdhury L.M."/>
            <person name="Lal K."/>
            <person name="Jena J.K."/>
        </authorList>
    </citation>
    <scope>NUCLEOTIDE SEQUENCE [LARGE SCALE GENOMIC DNA]</scope>
    <source>
        <strain evidence="6">CM1030</strain>
        <tissue evidence="6">Blood</tissue>
    </source>
</reference>
<evidence type="ECO:0000256" key="1">
    <source>
        <dbReference type="ARBA" id="ARBA00008535"/>
    </source>
</evidence>
<proteinExistence type="inferred from homology"/>